<dbReference type="EMBL" id="JBEYBF010000005">
    <property type="protein sequence ID" value="MEU1952237.1"/>
    <property type="molecule type" value="Genomic_DNA"/>
</dbReference>
<feature type="region of interest" description="Disordered" evidence="2">
    <location>
        <begin position="279"/>
        <end position="302"/>
    </location>
</feature>
<comment type="caution">
    <text evidence="4">The sequence shown here is derived from an EMBL/GenBank/DDBJ whole genome shotgun (WGS) entry which is preliminary data.</text>
</comment>
<dbReference type="Gene3D" id="1.20.1260.20">
    <property type="entry name" value="PPE superfamily"/>
    <property type="match status" value="1"/>
</dbReference>
<evidence type="ECO:0000313" key="5">
    <source>
        <dbReference type="Proteomes" id="UP001550628"/>
    </source>
</evidence>
<dbReference type="SUPFAM" id="SSF140459">
    <property type="entry name" value="PE/PPE dimer-like"/>
    <property type="match status" value="1"/>
</dbReference>
<evidence type="ECO:0000256" key="2">
    <source>
        <dbReference type="SAM" id="MobiDB-lite"/>
    </source>
</evidence>
<accession>A0ABV2WMW6</accession>
<proteinExistence type="inferred from homology"/>
<protein>
    <submittedName>
        <fullName evidence="4">PPE domain-containing protein</fullName>
    </submittedName>
</protein>
<dbReference type="InterPro" id="IPR038332">
    <property type="entry name" value="PPE_sf"/>
</dbReference>
<dbReference type="Pfam" id="PF00823">
    <property type="entry name" value="PPE"/>
    <property type="match status" value="1"/>
</dbReference>
<name>A0ABV2WMW6_9NOCA</name>
<comment type="similarity">
    <text evidence="1">Belongs to the mycobacterial PPE family.</text>
</comment>
<evidence type="ECO:0000256" key="1">
    <source>
        <dbReference type="ARBA" id="ARBA00010652"/>
    </source>
</evidence>
<evidence type="ECO:0000259" key="3">
    <source>
        <dbReference type="Pfam" id="PF00823"/>
    </source>
</evidence>
<dbReference type="InterPro" id="IPR000030">
    <property type="entry name" value="PPE_dom"/>
</dbReference>
<dbReference type="Proteomes" id="UP001550628">
    <property type="component" value="Unassembled WGS sequence"/>
</dbReference>
<organism evidence="4 5">
    <name type="scientific">Nocardia rhamnosiphila</name>
    <dbReference type="NCBI Taxonomy" id="426716"/>
    <lineage>
        <taxon>Bacteria</taxon>
        <taxon>Bacillati</taxon>
        <taxon>Actinomycetota</taxon>
        <taxon>Actinomycetes</taxon>
        <taxon>Mycobacteriales</taxon>
        <taxon>Nocardiaceae</taxon>
        <taxon>Nocardia</taxon>
    </lineage>
</organism>
<feature type="domain" description="PPE" evidence="3">
    <location>
        <begin position="14"/>
        <end position="177"/>
    </location>
</feature>
<keyword evidence="5" id="KW-1185">Reference proteome</keyword>
<evidence type="ECO:0000313" key="4">
    <source>
        <dbReference type="EMBL" id="MEU1952237.1"/>
    </source>
</evidence>
<sequence length="334" mass="33912">MIEPPQPGFTGVVWPARPADRLARDLTAGPGAVPMAEAVQAWARLAASFGAAVVEYERMVLEMRGAWGSGRSSEVLQRISTLRDWLVDAAAAATANAARFQAQVAAYEIARLAMPHTADIELIQQIQRMLESVGGMLGAPIEAIAAETDKDADMAKAVASRVMENYEKATEPLASSWQHPEPPVIAPDTALAAEHAAAAPGATAPPPAVRGGMPLGALGIPVGAIPIPAAMPRVPVAYTAPVYTQSATVPEVLPQNASVAGGSSQAAPLAPGAMGAANAAAGGQEAPRFPRAGLSGDEDDQFAGEGELRAAPAVLGAVEAPAVRAHAGGTPCGL</sequence>
<gene>
    <name evidence="4" type="ORF">ABZ510_10275</name>
</gene>
<reference evidence="4 5" key="1">
    <citation type="submission" date="2024-06" db="EMBL/GenBank/DDBJ databases">
        <title>The Natural Products Discovery Center: Release of the First 8490 Sequenced Strains for Exploring Actinobacteria Biosynthetic Diversity.</title>
        <authorList>
            <person name="Kalkreuter E."/>
            <person name="Kautsar S.A."/>
            <person name="Yang D."/>
            <person name="Bader C.D."/>
            <person name="Teijaro C.N."/>
            <person name="Fluegel L."/>
            <person name="Davis C.M."/>
            <person name="Simpson J.R."/>
            <person name="Lauterbach L."/>
            <person name="Steele A.D."/>
            <person name="Gui C."/>
            <person name="Meng S."/>
            <person name="Li G."/>
            <person name="Viehrig K."/>
            <person name="Ye F."/>
            <person name="Su P."/>
            <person name="Kiefer A.F."/>
            <person name="Nichols A."/>
            <person name="Cepeda A.J."/>
            <person name="Yan W."/>
            <person name="Fan B."/>
            <person name="Jiang Y."/>
            <person name="Adhikari A."/>
            <person name="Zheng C.-J."/>
            <person name="Schuster L."/>
            <person name="Cowan T.M."/>
            <person name="Smanski M.J."/>
            <person name="Chevrette M.G."/>
            <person name="De Carvalho L.P.S."/>
            <person name="Shen B."/>
        </authorList>
    </citation>
    <scope>NUCLEOTIDE SEQUENCE [LARGE SCALE GENOMIC DNA]</scope>
    <source>
        <strain evidence="4 5">NPDC019708</strain>
    </source>
</reference>
<dbReference type="RefSeq" id="WP_356956875.1">
    <property type="nucleotide sequence ID" value="NZ_JBEYBD010000007.1"/>
</dbReference>